<sequence>MITEKSLKEIFKVNICRWKTAITLIEKDCIITRGYLIEDLIENYSFAEVIFLLLMGELPSKNKSKMLNAILVSFCDHGVTPPSTQVARLTRSTGSSLNTSLAAGLLAFGENHAGAIEKAMKLFQETINSCKSHKDIPVLAEKIVEEHLEKGKKIPGYGHRYHHKDPRATKILKIGKELKCTGPHTELAKEIEKILYNSKKIHLNIDGANAAILSDIGFHWSTGTGIFMIGRLPGLIAHINEEAQEKPFRKTLKLEEIQYHGKKPKKKLQNQKINFSVPSGISTQKNF</sequence>
<keyword evidence="2 3" id="KW-0808">Transferase</keyword>
<evidence type="ECO:0000256" key="3">
    <source>
        <dbReference type="RuleBase" id="RU000441"/>
    </source>
</evidence>
<name>A0A328PI54_9EURY</name>
<dbReference type="Gene3D" id="1.10.230.10">
    <property type="entry name" value="Cytochrome P450-Terp, domain 2"/>
    <property type="match status" value="1"/>
</dbReference>
<dbReference type="NCBIfam" id="NF004866">
    <property type="entry name" value="PRK06224.1-3"/>
    <property type="match status" value="1"/>
</dbReference>
<accession>A0A328PI54</accession>
<dbReference type="PRINTS" id="PR00143">
    <property type="entry name" value="CITRTSNTHASE"/>
</dbReference>
<evidence type="ECO:0000313" key="5">
    <source>
        <dbReference type="Proteomes" id="UP000249782"/>
    </source>
</evidence>
<dbReference type="PANTHER" id="PTHR11739:SF4">
    <property type="entry name" value="CITRATE SYNTHASE, PEROXISOMAL"/>
    <property type="match status" value="1"/>
</dbReference>
<comment type="caution">
    <text evidence="4">The sequence shown here is derived from an EMBL/GenBank/DDBJ whole genome shotgun (WGS) entry which is preliminary data.</text>
</comment>
<protein>
    <recommendedName>
        <fullName evidence="3">Citrate synthase</fullName>
    </recommendedName>
</protein>
<dbReference type="EMBL" id="QLOE01000004">
    <property type="protein sequence ID" value="RAO79114.1"/>
    <property type="molecule type" value="Genomic_DNA"/>
</dbReference>
<comment type="similarity">
    <text evidence="1 3">Belongs to the citrate synthase family.</text>
</comment>
<evidence type="ECO:0000313" key="4">
    <source>
        <dbReference type="EMBL" id="RAO79114.1"/>
    </source>
</evidence>
<dbReference type="PANTHER" id="PTHR11739">
    <property type="entry name" value="CITRATE SYNTHASE"/>
    <property type="match status" value="1"/>
</dbReference>
<reference evidence="4 5" key="1">
    <citation type="submission" date="2018-06" db="EMBL/GenBank/DDBJ databases">
        <title>Draft genome sequence of hyperthermophilic methanogen Methanothermobacter tenebrarum sp. MCM-B 1447.</title>
        <authorList>
            <person name="Pore S.D."/>
            <person name="Dagar S."/>
            <person name="Dhakephalkar P.K."/>
        </authorList>
    </citation>
    <scope>NUCLEOTIDE SEQUENCE [LARGE SCALE GENOMIC DNA]</scope>
    <source>
        <strain evidence="4 5">MCM B 1447</strain>
    </source>
</reference>
<dbReference type="OrthoDB" id="21302at2157"/>
<dbReference type="GO" id="GO:0016829">
    <property type="term" value="F:lyase activity"/>
    <property type="evidence" value="ECO:0007669"/>
    <property type="project" value="UniProtKB-KW"/>
</dbReference>
<dbReference type="Proteomes" id="UP000249782">
    <property type="component" value="Unassembled WGS sequence"/>
</dbReference>
<dbReference type="InterPro" id="IPR002020">
    <property type="entry name" value="Citrate_synthase"/>
</dbReference>
<evidence type="ECO:0000256" key="1">
    <source>
        <dbReference type="ARBA" id="ARBA00010566"/>
    </source>
</evidence>
<organism evidence="4 5">
    <name type="scientific">Methanothermobacter tenebrarum</name>
    <dbReference type="NCBI Taxonomy" id="680118"/>
    <lineage>
        <taxon>Archaea</taxon>
        <taxon>Methanobacteriati</taxon>
        <taxon>Methanobacteriota</taxon>
        <taxon>Methanomada group</taxon>
        <taxon>Methanobacteria</taxon>
        <taxon>Methanobacteriales</taxon>
        <taxon>Methanobacteriaceae</taxon>
        <taxon>Methanothermobacter</taxon>
    </lineage>
</organism>
<dbReference type="InterPro" id="IPR016142">
    <property type="entry name" value="Citrate_synth-like_lrg_a-sub"/>
</dbReference>
<dbReference type="SUPFAM" id="SSF48256">
    <property type="entry name" value="Citrate synthase"/>
    <property type="match status" value="1"/>
</dbReference>
<keyword evidence="5" id="KW-1185">Reference proteome</keyword>
<keyword evidence="4" id="KW-0456">Lyase</keyword>
<dbReference type="Gene3D" id="1.10.580.10">
    <property type="entry name" value="Citrate Synthase, domain 1"/>
    <property type="match status" value="2"/>
</dbReference>
<dbReference type="InterPro" id="IPR016143">
    <property type="entry name" value="Citrate_synth-like_sm_a-sub"/>
</dbReference>
<gene>
    <name evidence="4" type="ORF">DPC56_04105</name>
</gene>
<dbReference type="CDD" id="cd06100">
    <property type="entry name" value="CCL_ACL-C"/>
    <property type="match status" value="1"/>
</dbReference>
<dbReference type="RefSeq" id="WP_112093801.1">
    <property type="nucleotide sequence ID" value="NZ_QLOE01000004.1"/>
</dbReference>
<dbReference type="GO" id="GO:0046912">
    <property type="term" value="F:acyltransferase activity, acyl groups converted into alkyl on transfer"/>
    <property type="evidence" value="ECO:0007669"/>
    <property type="project" value="InterPro"/>
</dbReference>
<evidence type="ECO:0000256" key="2">
    <source>
        <dbReference type="ARBA" id="ARBA00022679"/>
    </source>
</evidence>
<proteinExistence type="inferred from homology"/>
<dbReference type="InterPro" id="IPR036969">
    <property type="entry name" value="Citrate_synthase_sf"/>
</dbReference>
<dbReference type="GO" id="GO:0006099">
    <property type="term" value="P:tricarboxylic acid cycle"/>
    <property type="evidence" value="ECO:0007669"/>
    <property type="project" value="TreeGrafter"/>
</dbReference>
<dbReference type="NCBIfam" id="NF004868">
    <property type="entry name" value="PRK06224.1-5"/>
    <property type="match status" value="1"/>
</dbReference>
<dbReference type="GO" id="GO:0005975">
    <property type="term" value="P:carbohydrate metabolic process"/>
    <property type="evidence" value="ECO:0007669"/>
    <property type="project" value="TreeGrafter"/>
</dbReference>
<dbReference type="Pfam" id="PF00285">
    <property type="entry name" value="Citrate_synt"/>
    <property type="match status" value="1"/>
</dbReference>
<dbReference type="AlphaFoldDB" id="A0A328PI54"/>
<dbReference type="NCBIfam" id="NF004869">
    <property type="entry name" value="PRK06224.1-6"/>
    <property type="match status" value="1"/>
</dbReference>